<evidence type="ECO:0008006" key="4">
    <source>
        <dbReference type="Google" id="ProtNLM"/>
    </source>
</evidence>
<evidence type="ECO:0000313" key="2">
    <source>
        <dbReference type="EMBL" id="CCX06259.1"/>
    </source>
</evidence>
<reference evidence="2 3" key="1">
    <citation type="journal article" date="2013" name="PLoS Genet.">
        <title>The genome and development-dependent transcriptomes of Pyronema confluens: a window into fungal evolution.</title>
        <authorList>
            <person name="Traeger S."/>
            <person name="Altegoer F."/>
            <person name="Freitag M."/>
            <person name="Gabaldon T."/>
            <person name="Kempken F."/>
            <person name="Kumar A."/>
            <person name="Marcet-Houben M."/>
            <person name="Poggeler S."/>
            <person name="Stajich J.E."/>
            <person name="Nowrousian M."/>
        </authorList>
    </citation>
    <scope>NUCLEOTIDE SEQUENCE [LARGE SCALE GENOMIC DNA]</scope>
    <source>
        <strain evidence="3">CBS 100304</strain>
        <tissue evidence="2">Vegetative mycelium</tissue>
    </source>
</reference>
<dbReference type="Proteomes" id="UP000018144">
    <property type="component" value="Unassembled WGS sequence"/>
</dbReference>
<accession>U4L7Z5</accession>
<name>U4L7Z5_PYROM</name>
<sequence>MAWDCACMFNNPEAAAVCFWCKAQRPGYEDSRQPQGQTSSQLSSIQQEAATIETPAVTAATGSTSAVEETGTQEGQIRCFVWVCKCSFMNPGTAMLCFWCEAPQPGYADDAKPLGDNKEPSTGTQEGVVASSVAVTAGGFTGTSCERVQEEDTTNENATAKA</sequence>
<dbReference type="AlphaFoldDB" id="U4L7Z5"/>
<organism evidence="2 3">
    <name type="scientific">Pyronema omphalodes (strain CBS 100304)</name>
    <name type="common">Pyronema confluens</name>
    <dbReference type="NCBI Taxonomy" id="1076935"/>
    <lineage>
        <taxon>Eukaryota</taxon>
        <taxon>Fungi</taxon>
        <taxon>Dikarya</taxon>
        <taxon>Ascomycota</taxon>
        <taxon>Pezizomycotina</taxon>
        <taxon>Pezizomycetes</taxon>
        <taxon>Pezizales</taxon>
        <taxon>Pyronemataceae</taxon>
        <taxon>Pyronema</taxon>
    </lineage>
</organism>
<dbReference type="EMBL" id="HF935283">
    <property type="protein sequence ID" value="CCX06259.1"/>
    <property type="molecule type" value="Genomic_DNA"/>
</dbReference>
<evidence type="ECO:0000313" key="3">
    <source>
        <dbReference type="Proteomes" id="UP000018144"/>
    </source>
</evidence>
<proteinExistence type="predicted"/>
<keyword evidence="3" id="KW-1185">Reference proteome</keyword>
<protein>
    <recommendedName>
        <fullName evidence="4">RanBP2-type domain-containing protein</fullName>
    </recommendedName>
</protein>
<evidence type="ECO:0000256" key="1">
    <source>
        <dbReference type="SAM" id="MobiDB-lite"/>
    </source>
</evidence>
<gene>
    <name evidence="2" type="ORF">PCON_05846</name>
</gene>
<feature type="region of interest" description="Disordered" evidence="1">
    <location>
        <begin position="143"/>
        <end position="162"/>
    </location>
</feature>